<evidence type="ECO:0000256" key="2">
    <source>
        <dbReference type="ARBA" id="ARBA00022827"/>
    </source>
</evidence>
<feature type="compositionally biased region" description="Low complexity" evidence="4">
    <location>
        <begin position="158"/>
        <end position="169"/>
    </location>
</feature>
<reference evidence="7" key="2">
    <citation type="submission" date="2025-08" db="UniProtKB">
        <authorList>
            <consortium name="RefSeq"/>
        </authorList>
    </citation>
    <scope>IDENTIFICATION</scope>
    <source>
        <tissue evidence="7">Tongue muscle</tissue>
    </source>
</reference>
<keyword evidence="2" id="KW-0274">FAD</keyword>
<dbReference type="SUPFAM" id="SSF51905">
    <property type="entry name" value="FAD/NAD(P)-binding domain"/>
    <property type="match status" value="1"/>
</dbReference>
<name>A0ABM4IVJ0_ODOVR</name>
<feature type="compositionally biased region" description="Gly residues" evidence="4">
    <location>
        <begin position="258"/>
        <end position="272"/>
    </location>
</feature>
<gene>
    <name evidence="7" type="primary">AIFM3</name>
</gene>
<feature type="domain" description="FAD/NAD(P)-binding" evidence="5">
    <location>
        <begin position="353"/>
        <end position="501"/>
    </location>
</feature>
<dbReference type="PANTHER" id="PTHR43557:SF8">
    <property type="entry name" value="APOPTOSIS-INDUCING FACTOR 3"/>
    <property type="match status" value="1"/>
</dbReference>
<feature type="region of interest" description="Disordered" evidence="4">
    <location>
        <begin position="73"/>
        <end position="100"/>
    </location>
</feature>
<dbReference type="InterPro" id="IPR036188">
    <property type="entry name" value="FAD/NAD-bd_sf"/>
</dbReference>
<accession>A0ABM4IVJ0</accession>
<proteinExistence type="predicted"/>
<dbReference type="InterPro" id="IPR023753">
    <property type="entry name" value="FAD/NAD-binding_dom"/>
</dbReference>
<evidence type="ECO:0000259" key="5">
    <source>
        <dbReference type="Pfam" id="PF07992"/>
    </source>
</evidence>
<dbReference type="GeneID" id="110143733"/>
<protein>
    <submittedName>
        <fullName evidence="7">Apoptosis-inducing factor 3 isoform X1</fullName>
    </submittedName>
</protein>
<evidence type="ECO:0000256" key="4">
    <source>
        <dbReference type="SAM" id="MobiDB-lite"/>
    </source>
</evidence>
<dbReference type="Pfam" id="PF07992">
    <property type="entry name" value="Pyr_redox_2"/>
    <property type="match status" value="1"/>
</dbReference>
<sequence>MPLPAAGPWQALGPLPCFHLLLGRTPTSDALAKSGGGGRKWGGVPGLRSPYSVGPGRAAHFCSQRAGFPWGPLACPRPRPRPSWPRRTGGGVDAGPPPGPLPWPCLPRWAASVRSTLAPGREAAAALGGGPRGSSRWDGSASTSESRGGPTPPGGILGLPRLPLSAPSRPQAPRHGRLLLQAQASGAQDRSGAAREGPGQGGAVRRRQGQSPGLPGQRRCPPLPCRRAPALPPPLPRHPGLRGGRCLPRQGPGERPDAGGGAGLGEGAGTEGQRGVPCPGPQVPSLWRAPGESVSSGDLEDFPGLDSLHKFQVKIEKEKVYVRASKQALQLQRRTKVMATCISPSAGHSGSTNVLIVGAGAAGLVCAETLRQEGFSDRIVLCTLDRYLPYDRPKLSKLPRRRWPRGPISSWRPRQSLDAQPEQLALRPKEFFRAHGIEVLTEAQVVTVDVRSKKAVFKDGFKLEYSKLLLAPGSSPRTLSCKGKDVENVLTIRTPEDANRVGWRWPPT</sequence>
<feature type="region of interest" description="Disordered" evidence="4">
    <location>
        <begin position="122"/>
        <end position="297"/>
    </location>
</feature>
<dbReference type="PANTHER" id="PTHR43557">
    <property type="entry name" value="APOPTOSIS-INDUCING FACTOR 1"/>
    <property type="match status" value="1"/>
</dbReference>
<reference evidence="6" key="1">
    <citation type="journal article" date="2022" name="J. Hered.">
        <title>A De Novo Chromosome-Level Genome Assembly of the White-Tailed Deer, Odocoileus Virginianus.</title>
        <authorList>
            <person name="London E.W."/>
            <person name="Roca A.L."/>
            <person name="Novakofski J.E."/>
            <person name="Mateus-Pinilla N.E."/>
        </authorList>
    </citation>
    <scope>NUCLEOTIDE SEQUENCE [LARGE SCALE GENOMIC DNA]</scope>
</reference>
<keyword evidence="1" id="KW-0285">Flavoprotein</keyword>
<dbReference type="RefSeq" id="XP_070331836.1">
    <property type="nucleotide sequence ID" value="XM_070475735.1"/>
</dbReference>
<evidence type="ECO:0000313" key="7">
    <source>
        <dbReference type="RefSeq" id="XP_070331836.1"/>
    </source>
</evidence>
<keyword evidence="3" id="KW-0560">Oxidoreductase</keyword>
<evidence type="ECO:0000256" key="1">
    <source>
        <dbReference type="ARBA" id="ARBA00022630"/>
    </source>
</evidence>
<feature type="compositionally biased region" description="Low complexity" evidence="4">
    <location>
        <begin position="209"/>
        <end position="229"/>
    </location>
</feature>
<evidence type="ECO:0000313" key="6">
    <source>
        <dbReference type="Proteomes" id="UP001652640"/>
    </source>
</evidence>
<organism evidence="6 7">
    <name type="scientific">Odocoileus virginianus</name>
    <name type="common">White-tailed deer</name>
    <dbReference type="NCBI Taxonomy" id="9874"/>
    <lineage>
        <taxon>Eukaryota</taxon>
        <taxon>Metazoa</taxon>
        <taxon>Chordata</taxon>
        <taxon>Craniata</taxon>
        <taxon>Vertebrata</taxon>
        <taxon>Euteleostomi</taxon>
        <taxon>Mammalia</taxon>
        <taxon>Eutheria</taxon>
        <taxon>Laurasiatheria</taxon>
        <taxon>Artiodactyla</taxon>
        <taxon>Ruminantia</taxon>
        <taxon>Pecora</taxon>
        <taxon>Cervidae</taxon>
        <taxon>Odocoileinae</taxon>
        <taxon>Odocoileus</taxon>
    </lineage>
</organism>
<dbReference type="Proteomes" id="UP001652640">
    <property type="component" value="Chromosome 12"/>
</dbReference>
<dbReference type="Gene3D" id="3.50.50.60">
    <property type="entry name" value="FAD/NAD(P)-binding domain"/>
    <property type="match status" value="2"/>
</dbReference>
<evidence type="ECO:0000256" key="3">
    <source>
        <dbReference type="ARBA" id="ARBA00023002"/>
    </source>
</evidence>
<keyword evidence="6" id="KW-1185">Reference proteome</keyword>
<dbReference type="InterPro" id="IPR050446">
    <property type="entry name" value="FAD-oxidoreductase/Apoptosis"/>
</dbReference>